<dbReference type="FunFam" id="3.40.50.1000:FF:000121">
    <property type="entry name" value="Uncharacterized protein"/>
    <property type="match status" value="1"/>
</dbReference>
<organism evidence="3 4">
    <name type="scientific">Paramecium sonneborni</name>
    <dbReference type="NCBI Taxonomy" id="65129"/>
    <lineage>
        <taxon>Eukaryota</taxon>
        <taxon>Sar</taxon>
        <taxon>Alveolata</taxon>
        <taxon>Ciliophora</taxon>
        <taxon>Intramacronucleata</taxon>
        <taxon>Oligohymenophorea</taxon>
        <taxon>Peniculida</taxon>
        <taxon>Parameciidae</taxon>
        <taxon>Paramecium</taxon>
    </lineage>
</organism>
<comment type="caution">
    <text evidence="3">The sequence shown here is derived from an EMBL/GenBank/DDBJ whole genome shotgun (WGS) entry which is preliminary data.</text>
</comment>
<dbReference type="Pfam" id="PF03031">
    <property type="entry name" value="NIF"/>
    <property type="match status" value="1"/>
</dbReference>
<dbReference type="InterPro" id="IPR050365">
    <property type="entry name" value="TIM50"/>
</dbReference>
<dbReference type="PROSITE" id="PS50969">
    <property type="entry name" value="FCP1"/>
    <property type="match status" value="1"/>
</dbReference>
<proteinExistence type="predicted"/>
<evidence type="ECO:0000313" key="4">
    <source>
        <dbReference type="Proteomes" id="UP000692954"/>
    </source>
</evidence>
<evidence type="ECO:0000259" key="2">
    <source>
        <dbReference type="PROSITE" id="PS50969"/>
    </source>
</evidence>
<dbReference type="PANTHER" id="PTHR12210">
    <property type="entry name" value="DULLARD PROTEIN PHOSPHATASE"/>
    <property type="match status" value="1"/>
</dbReference>
<feature type="domain" description="FCP1 homology" evidence="2">
    <location>
        <begin position="283"/>
        <end position="444"/>
    </location>
</feature>
<dbReference type="GO" id="GO:0016791">
    <property type="term" value="F:phosphatase activity"/>
    <property type="evidence" value="ECO:0007669"/>
    <property type="project" value="InterPro"/>
</dbReference>
<dbReference type="NCBIfam" id="TIGR02251">
    <property type="entry name" value="HIF-SF_euk"/>
    <property type="match status" value="1"/>
</dbReference>
<dbReference type="AlphaFoldDB" id="A0A8S1PYR3"/>
<reference evidence="3" key="1">
    <citation type="submission" date="2021-01" db="EMBL/GenBank/DDBJ databases">
        <authorList>
            <consortium name="Genoscope - CEA"/>
            <person name="William W."/>
        </authorList>
    </citation>
    <scope>NUCLEOTIDE SEQUENCE</scope>
</reference>
<dbReference type="Proteomes" id="UP000692954">
    <property type="component" value="Unassembled WGS sequence"/>
</dbReference>
<accession>A0A8S1PYR3</accession>
<dbReference type="CDD" id="cd07521">
    <property type="entry name" value="HAD_FCP1-like"/>
    <property type="match status" value="1"/>
</dbReference>
<dbReference type="InterPro" id="IPR011948">
    <property type="entry name" value="Dullard_phosphatase"/>
</dbReference>
<sequence length="478" mass="55216">MQKTNIKSVTARNEQAKAKLTKEQFLTLTKMCQSTSTQQLLNKKLPSQQKPGLTNQLNITPRNNTPKSCRTAQEMKYFLYQKNLVKDSINKPQNHSQLLPKTKNSLHRNFSQLEKSSTSQQNNVQSTAPNTVKKKYNLLSTDSANKSDQRFSSVQFAQQIAQQLKKKFEPQQPQQKKENLHVSLDDFVTQINRPQSIISPFKQTKSLSPSTRVNVVPTKNCLYYVSSLIESFRHIIPQNQEQQLFRDHAVQTFNCVSFCVKLQEPSKMILEQKQIEIPPMKSNYKFKKTVVFDLDETLIHCNENQNLRADVYLPITFPSGDKAQAGINIRPYAKWILQELSQLCEVIVFTASHQCYASQVIKYLDPKQTLLSGQLFRDRCVLSQDGVHIKDLRVLNRDLKDIVLVDNAAYSFGVHLENGIPIIPYYDNKEDKELKMLYDFLVDQVLPAPDSRLVLQSVFRLREYYNYGEPKQAIEKLY</sequence>
<feature type="region of interest" description="Disordered" evidence="1">
    <location>
        <begin position="47"/>
        <end position="67"/>
    </location>
</feature>
<name>A0A8S1PYR3_9CILI</name>
<gene>
    <name evidence="3" type="ORF">PSON_ATCC_30995.1.T0910101</name>
</gene>
<keyword evidence="4" id="KW-1185">Reference proteome</keyword>
<protein>
    <recommendedName>
        <fullName evidence="2">FCP1 homology domain-containing protein</fullName>
    </recommendedName>
</protein>
<dbReference type="OrthoDB" id="277011at2759"/>
<dbReference type="SMART" id="SM00577">
    <property type="entry name" value="CPDc"/>
    <property type="match status" value="1"/>
</dbReference>
<feature type="compositionally biased region" description="Low complexity" evidence="1">
    <location>
        <begin position="116"/>
        <end position="127"/>
    </location>
</feature>
<evidence type="ECO:0000256" key="1">
    <source>
        <dbReference type="SAM" id="MobiDB-lite"/>
    </source>
</evidence>
<feature type="region of interest" description="Disordered" evidence="1">
    <location>
        <begin position="113"/>
        <end position="132"/>
    </location>
</feature>
<dbReference type="EMBL" id="CAJJDN010000091">
    <property type="protein sequence ID" value="CAD8108497.1"/>
    <property type="molecule type" value="Genomic_DNA"/>
</dbReference>
<dbReference type="InterPro" id="IPR004274">
    <property type="entry name" value="FCP1_dom"/>
</dbReference>
<evidence type="ECO:0000313" key="3">
    <source>
        <dbReference type="EMBL" id="CAD8108497.1"/>
    </source>
</evidence>